<keyword evidence="9 16" id="KW-0547">Nucleotide-binding</keyword>
<dbReference type="InterPro" id="IPR001245">
    <property type="entry name" value="Ser-Thr/Tyr_kinase_cat_dom"/>
</dbReference>
<evidence type="ECO:0000256" key="10">
    <source>
        <dbReference type="ARBA" id="ARBA00022777"/>
    </source>
</evidence>
<keyword evidence="3" id="KW-0723">Serine/threonine-protein kinase</keyword>
<dbReference type="GO" id="GO:0004674">
    <property type="term" value="F:protein serine/threonine kinase activity"/>
    <property type="evidence" value="ECO:0007669"/>
    <property type="project" value="UniProtKB-KW"/>
</dbReference>
<accession>A0A452XMU0</accession>
<dbReference type="InterPro" id="IPR024788">
    <property type="entry name" value="Malectin-like_Carb-bd_dom"/>
</dbReference>
<keyword evidence="7 18" id="KW-0732">Signal</keyword>
<proteinExistence type="predicted"/>
<keyword evidence="5" id="KW-0808">Transferase</keyword>
<dbReference type="PROSITE" id="PS51450">
    <property type="entry name" value="LRR"/>
    <property type="match status" value="1"/>
</dbReference>
<comment type="catalytic activity">
    <reaction evidence="14">
        <text>L-threonyl-[protein] + ATP = O-phospho-L-threonyl-[protein] + ADP + H(+)</text>
        <dbReference type="Rhea" id="RHEA:46608"/>
        <dbReference type="Rhea" id="RHEA-COMP:11060"/>
        <dbReference type="Rhea" id="RHEA-COMP:11605"/>
        <dbReference type="ChEBI" id="CHEBI:15378"/>
        <dbReference type="ChEBI" id="CHEBI:30013"/>
        <dbReference type="ChEBI" id="CHEBI:30616"/>
        <dbReference type="ChEBI" id="CHEBI:61977"/>
        <dbReference type="ChEBI" id="CHEBI:456216"/>
        <dbReference type="EC" id="2.7.11.1"/>
    </reaction>
</comment>
<feature type="chain" id="PRO_5019497576" description="non-specific serine/threonine protein kinase" evidence="18">
    <location>
        <begin position="33"/>
        <end position="974"/>
    </location>
</feature>
<evidence type="ECO:0000259" key="19">
    <source>
        <dbReference type="PROSITE" id="PS50011"/>
    </source>
</evidence>
<dbReference type="GO" id="GO:0005886">
    <property type="term" value="C:plasma membrane"/>
    <property type="evidence" value="ECO:0007669"/>
    <property type="project" value="UniProtKB-SubCell"/>
</dbReference>
<dbReference type="Proteomes" id="UP000015105">
    <property type="component" value="Chromosome 1D"/>
</dbReference>
<keyword evidence="10" id="KW-0418">Kinase</keyword>
<comment type="subcellular location">
    <subcellularLocation>
        <location evidence="1">Cell membrane</location>
        <topology evidence="1">Single-pass membrane protein</topology>
    </subcellularLocation>
</comment>
<evidence type="ECO:0000256" key="3">
    <source>
        <dbReference type="ARBA" id="ARBA00022527"/>
    </source>
</evidence>
<evidence type="ECO:0000313" key="21">
    <source>
        <dbReference type="Proteomes" id="UP000015105"/>
    </source>
</evidence>
<keyword evidence="21" id="KW-1185">Reference proteome</keyword>
<keyword evidence="13 17" id="KW-0472">Membrane</keyword>
<dbReference type="AlphaFoldDB" id="A0A452XMU0"/>
<dbReference type="InterPro" id="IPR008271">
    <property type="entry name" value="Ser/Thr_kinase_AS"/>
</dbReference>
<evidence type="ECO:0000256" key="18">
    <source>
        <dbReference type="SAM" id="SignalP"/>
    </source>
</evidence>
<evidence type="ECO:0000256" key="13">
    <source>
        <dbReference type="ARBA" id="ARBA00023136"/>
    </source>
</evidence>
<evidence type="ECO:0000313" key="20">
    <source>
        <dbReference type="EnsemblPlants" id="AET1Gv20066500.7"/>
    </source>
</evidence>
<dbReference type="EC" id="2.7.11.1" evidence="2"/>
<dbReference type="FunFam" id="1.10.510.10:FF:000095">
    <property type="entry name" value="protein STRUBBELIG-RECEPTOR FAMILY 8"/>
    <property type="match status" value="1"/>
</dbReference>
<reference evidence="21" key="1">
    <citation type="journal article" date="2014" name="Science">
        <title>Ancient hybridizations among the ancestral genomes of bread wheat.</title>
        <authorList>
            <consortium name="International Wheat Genome Sequencing Consortium,"/>
            <person name="Marcussen T."/>
            <person name="Sandve S.R."/>
            <person name="Heier L."/>
            <person name="Spannagl M."/>
            <person name="Pfeifer M."/>
            <person name="Jakobsen K.S."/>
            <person name="Wulff B.B."/>
            <person name="Steuernagel B."/>
            <person name="Mayer K.F."/>
            <person name="Olsen O.A."/>
        </authorList>
    </citation>
    <scope>NUCLEOTIDE SEQUENCE [LARGE SCALE GENOMIC DNA]</scope>
    <source>
        <strain evidence="21">cv. AL8/78</strain>
    </source>
</reference>
<reference evidence="20" key="4">
    <citation type="submission" date="2019-03" db="UniProtKB">
        <authorList>
            <consortium name="EnsemblPlants"/>
        </authorList>
    </citation>
    <scope>IDENTIFICATION</scope>
</reference>
<comment type="catalytic activity">
    <reaction evidence="15">
        <text>L-seryl-[protein] + ATP = O-phospho-L-seryl-[protein] + ADP + H(+)</text>
        <dbReference type="Rhea" id="RHEA:17989"/>
        <dbReference type="Rhea" id="RHEA-COMP:9863"/>
        <dbReference type="Rhea" id="RHEA-COMP:11604"/>
        <dbReference type="ChEBI" id="CHEBI:15378"/>
        <dbReference type="ChEBI" id="CHEBI:29999"/>
        <dbReference type="ChEBI" id="CHEBI:30616"/>
        <dbReference type="ChEBI" id="CHEBI:83421"/>
        <dbReference type="ChEBI" id="CHEBI:456216"/>
        <dbReference type="EC" id="2.7.11.1"/>
    </reaction>
</comment>
<dbReference type="InterPro" id="IPR017441">
    <property type="entry name" value="Protein_kinase_ATP_BS"/>
</dbReference>
<dbReference type="Gene3D" id="3.80.10.10">
    <property type="entry name" value="Ribonuclease Inhibitor"/>
    <property type="match status" value="1"/>
</dbReference>
<dbReference type="PANTHER" id="PTHR45631">
    <property type="entry name" value="OS07G0107800 PROTEIN-RELATED"/>
    <property type="match status" value="1"/>
</dbReference>
<reference evidence="20" key="5">
    <citation type="journal article" date="2021" name="G3 (Bethesda)">
        <title>Aegilops tauschii genome assembly Aet v5.0 features greater sequence contiguity and improved annotation.</title>
        <authorList>
            <person name="Wang L."/>
            <person name="Zhu T."/>
            <person name="Rodriguez J.C."/>
            <person name="Deal K.R."/>
            <person name="Dubcovsky J."/>
            <person name="McGuire P.E."/>
            <person name="Lux T."/>
            <person name="Spannagl M."/>
            <person name="Mayer K.F.X."/>
            <person name="Baldrich P."/>
            <person name="Meyers B.C."/>
            <person name="Huo N."/>
            <person name="Gu Y.Q."/>
            <person name="Zhou H."/>
            <person name="Devos K.M."/>
            <person name="Bennetzen J.L."/>
            <person name="Unver T."/>
            <person name="Budak H."/>
            <person name="Gulick P.J."/>
            <person name="Galiba G."/>
            <person name="Kalapos B."/>
            <person name="Nelson D.R."/>
            <person name="Li P."/>
            <person name="You F.M."/>
            <person name="Luo M.C."/>
            <person name="Dvorak J."/>
        </authorList>
    </citation>
    <scope>NUCLEOTIDE SEQUENCE [LARGE SCALE GENOMIC DNA]</scope>
    <source>
        <strain evidence="20">cv. AL8/78</strain>
    </source>
</reference>
<organism evidence="20 21">
    <name type="scientific">Aegilops tauschii subsp. strangulata</name>
    <name type="common">Goatgrass</name>
    <dbReference type="NCBI Taxonomy" id="200361"/>
    <lineage>
        <taxon>Eukaryota</taxon>
        <taxon>Viridiplantae</taxon>
        <taxon>Streptophyta</taxon>
        <taxon>Embryophyta</taxon>
        <taxon>Tracheophyta</taxon>
        <taxon>Spermatophyta</taxon>
        <taxon>Magnoliopsida</taxon>
        <taxon>Liliopsida</taxon>
        <taxon>Poales</taxon>
        <taxon>Poaceae</taxon>
        <taxon>BOP clade</taxon>
        <taxon>Pooideae</taxon>
        <taxon>Triticodae</taxon>
        <taxon>Triticeae</taxon>
        <taxon>Triticinae</taxon>
        <taxon>Aegilops</taxon>
    </lineage>
</organism>
<evidence type="ECO:0000256" key="2">
    <source>
        <dbReference type="ARBA" id="ARBA00012513"/>
    </source>
</evidence>
<evidence type="ECO:0000256" key="14">
    <source>
        <dbReference type="ARBA" id="ARBA00047899"/>
    </source>
</evidence>
<evidence type="ECO:0000256" key="16">
    <source>
        <dbReference type="PROSITE-ProRule" id="PRU10141"/>
    </source>
</evidence>
<dbReference type="FunFam" id="3.30.200.20:FF:000394">
    <property type="entry name" value="Leucine-rich repeat receptor-like protein kinase"/>
    <property type="match status" value="1"/>
</dbReference>
<keyword evidence="12 17" id="KW-1133">Transmembrane helix</keyword>
<dbReference type="PROSITE" id="PS00107">
    <property type="entry name" value="PROTEIN_KINASE_ATP"/>
    <property type="match status" value="1"/>
</dbReference>
<evidence type="ECO:0000256" key="4">
    <source>
        <dbReference type="ARBA" id="ARBA00022614"/>
    </source>
</evidence>
<evidence type="ECO:0000256" key="12">
    <source>
        <dbReference type="ARBA" id="ARBA00022989"/>
    </source>
</evidence>
<feature type="binding site" evidence="16">
    <location>
        <position position="671"/>
    </location>
    <ligand>
        <name>ATP</name>
        <dbReference type="ChEBI" id="CHEBI:30616"/>
    </ligand>
</feature>
<dbReference type="Pfam" id="PF12819">
    <property type="entry name" value="Malectin_like"/>
    <property type="match status" value="1"/>
</dbReference>
<evidence type="ECO:0000256" key="7">
    <source>
        <dbReference type="ARBA" id="ARBA00022729"/>
    </source>
</evidence>
<evidence type="ECO:0000256" key="15">
    <source>
        <dbReference type="ARBA" id="ARBA00048679"/>
    </source>
</evidence>
<keyword evidence="4" id="KW-0433">Leucine-rich repeat</keyword>
<keyword evidence="8" id="KW-0677">Repeat</keyword>
<dbReference type="InterPro" id="IPR003591">
    <property type="entry name" value="Leu-rich_rpt_typical-subtyp"/>
</dbReference>
<dbReference type="PROSITE" id="PS50011">
    <property type="entry name" value="PROTEIN_KINASE_DOM"/>
    <property type="match status" value="1"/>
</dbReference>
<evidence type="ECO:0000256" key="6">
    <source>
        <dbReference type="ARBA" id="ARBA00022692"/>
    </source>
</evidence>
<keyword evidence="6 17" id="KW-0812">Transmembrane</keyword>
<dbReference type="SMART" id="SM00369">
    <property type="entry name" value="LRR_TYP"/>
    <property type="match status" value="2"/>
</dbReference>
<protein>
    <recommendedName>
        <fullName evidence="2">non-specific serine/threonine protein kinase</fullName>
        <ecNumber evidence="2">2.7.11.1</ecNumber>
    </recommendedName>
</protein>
<evidence type="ECO:0000256" key="8">
    <source>
        <dbReference type="ARBA" id="ARBA00022737"/>
    </source>
</evidence>
<dbReference type="PRINTS" id="PR00019">
    <property type="entry name" value="LEURICHRPT"/>
</dbReference>
<dbReference type="CDD" id="cd14066">
    <property type="entry name" value="STKc_IRAK"/>
    <property type="match status" value="1"/>
</dbReference>
<name>A0A452XMU0_AEGTS</name>
<keyword evidence="11 16" id="KW-0067">ATP-binding</keyword>
<feature type="domain" description="Protein kinase" evidence="19">
    <location>
        <begin position="643"/>
        <end position="918"/>
    </location>
</feature>
<dbReference type="SUPFAM" id="SSF56112">
    <property type="entry name" value="Protein kinase-like (PK-like)"/>
    <property type="match status" value="1"/>
</dbReference>
<dbReference type="Pfam" id="PF07714">
    <property type="entry name" value="PK_Tyr_Ser-Thr"/>
    <property type="match status" value="1"/>
</dbReference>
<evidence type="ECO:0000256" key="5">
    <source>
        <dbReference type="ARBA" id="ARBA00022679"/>
    </source>
</evidence>
<reference evidence="21" key="2">
    <citation type="journal article" date="2017" name="Nat. Plants">
        <title>The Aegilops tauschii genome reveals multiple impacts of transposons.</title>
        <authorList>
            <person name="Zhao G."/>
            <person name="Zou C."/>
            <person name="Li K."/>
            <person name="Wang K."/>
            <person name="Li T."/>
            <person name="Gao L."/>
            <person name="Zhang X."/>
            <person name="Wang H."/>
            <person name="Yang Z."/>
            <person name="Liu X."/>
            <person name="Jiang W."/>
            <person name="Mao L."/>
            <person name="Kong X."/>
            <person name="Jiao Y."/>
            <person name="Jia J."/>
        </authorList>
    </citation>
    <scope>NUCLEOTIDE SEQUENCE [LARGE SCALE GENOMIC DNA]</scope>
    <source>
        <strain evidence="21">cv. AL8/78</strain>
    </source>
</reference>
<feature type="signal peptide" evidence="18">
    <location>
        <begin position="1"/>
        <end position="32"/>
    </location>
</feature>
<dbReference type="Pfam" id="PF13855">
    <property type="entry name" value="LRR_8"/>
    <property type="match status" value="1"/>
</dbReference>
<feature type="transmembrane region" description="Helical" evidence="17">
    <location>
        <begin position="565"/>
        <end position="590"/>
    </location>
</feature>
<dbReference type="InterPro" id="IPR032675">
    <property type="entry name" value="LRR_dom_sf"/>
</dbReference>
<dbReference type="PANTHER" id="PTHR45631:SF199">
    <property type="entry name" value="PROTEIN KINASE DOMAIN-CONTAINING PROTEIN"/>
    <property type="match status" value="1"/>
</dbReference>
<dbReference type="EnsemblPlants" id="AET1Gv20066500.7">
    <property type="protein sequence ID" value="AET1Gv20066500.7"/>
    <property type="gene ID" value="AET1Gv20066500"/>
</dbReference>
<dbReference type="FunFam" id="3.80.10.10:FF:000129">
    <property type="entry name" value="Leucine-rich repeat receptor-like kinase"/>
    <property type="match status" value="1"/>
</dbReference>
<evidence type="ECO:0000256" key="9">
    <source>
        <dbReference type="ARBA" id="ARBA00022741"/>
    </source>
</evidence>
<dbReference type="Gene3D" id="3.30.200.20">
    <property type="entry name" value="Phosphorylase Kinase, domain 1"/>
    <property type="match status" value="1"/>
</dbReference>
<dbReference type="InterPro" id="IPR000719">
    <property type="entry name" value="Prot_kinase_dom"/>
</dbReference>
<evidence type="ECO:0000256" key="1">
    <source>
        <dbReference type="ARBA" id="ARBA00004162"/>
    </source>
</evidence>
<dbReference type="PROSITE" id="PS00108">
    <property type="entry name" value="PROTEIN_KINASE_ST"/>
    <property type="match status" value="1"/>
</dbReference>
<evidence type="ECO:0000256" key="11">
    <source>
        <dbReference type="ARBA" id="ARBA00022840"/>
    </source>
</evidence>
<dbReference type="SUPFAM" id="SSF52058">
    <property type="entry name" value="L domain-like"/>
    <property type="match status" value="1"/>
</dbReference>
<dbReference type="Gene3D" id="1.10.510.10">
    <property type="entry name" value="Transferase(Phosphotransferase) domain 1"/>
    <property type="match status" value="1"/>
</dbReference>
<dbReference type="InterPro" id="IPR011009">
    <property type="entry name" value="Kinase-like_dom_sf"/>
</dbReference>
<dbReference type="Gramene" id="AET1Gv20066500.7">
    <property type="protein sequence ID" value="AET1Gv20066500.7"/>
    <property type="gene ID" value="AET1Gv20066500"/>
</dbReference>
<dbReference type="GO" id="GO:0005524">
    <property type="term" value="F:ATP binding"/>
    <property type="evidence" value="ECO:0007669"/>
    <property type="project" value="UniProtKB-UniRule"/>
</dbReference>
<evidence type="ECO:0000256" key="17">
    <source>
        <dbReference type="SAM" id="Phobius"/>
    </source>
</evidence>
<dbReference type="SMART" id="SM00220">
    <property type="entry name" value="S_TKc"/>
    <property type="match status" value="1"/>
</dbReference>
<reference evidence="20" key="3">
    <citation type="journal article" date="2017" name="Nature">
        <title>Genome sequence of the progenitor of the wheat D genome Aegilops tauschii.</title>
        <authorList>
            <person name="Luo M.C."/>
            <person name="Gu Y.Q."/>
            <person name="Puiu D."/>
            <person name="Wang H."/>
            <person name="Twardziok S.O."/>
            <person name="Deal K.R."/>
            <person name="Huo N."/>
            <person name="Zhu T."/>
            <person name="Wang L."/>
            <person name="Wang Y."/>
            <person name="McGuire P.E."/>
            <person name="Liu S."/>
            <person name="Long H."/>
            <person name="Ramasamy R.K."/>
            <person name="Rodriguez J.C."/>
            <person name="Van S.L."/>
            <person name="Yuan L."/>
            <person name="Wang Z."/>
            <person name="Xia Z."/>
            <person name="Xiao L."/>
            <person name="Anderson O.D."/>
            <person name="Ouyang S."/>
            <person name="Liang Y."/>
            <person name="Zimin A.V."/>
            <person name="Pertea G."/>
            <person name="Qi P."/>
            <person name="Bennetzen J.L."/>
            <person name="Dai X."/>
            <person name="Dawson M.W."/>
            <person name="Muller H.G."/>
            <person name="Kugler K."/>
            <person name="Rivarola-Duarte L."/>
            <person name="Spannagl M."/>
            <person name="Mayer K.F.X."/>
            <person name="Lu F.H."/>
            <person name="Bevan M.W."/>
            <person name="Leroy P."/>
            <person name="Li P."/>
            <person name="You F.M."/>
            <person name="Sun Q."/>
            <person name="Liu Z."/>
            <person name="Lyons E."/>
            <person name="Wicker T."/>
            <person name="Salzberg S.L."/>
            <person name="Devos K.M."/>
            <person name="Dvorak J."/>
        </authorList>
    </citation>
    <scope>NUCLEOTIDE SEQUENCE [LARGE SCALE GENOMIC DNA]</scope>
    <source>
        <strain evidence="20">cv. AL8/78</strain>
    </source>
</reference>
<dbReference type="InterPro" id="IPR001611">
    <property type="entry name" value="Leu-rich_rpt"/>
</dbReference>
<sequence>QLACNQCASRTMAPRWWLLILCLAGNILHGRAQLDSRGISLFCYWLLSLNHAASSTLHIHCAGFINIDCGLQGEESYVDDETKLVYVSDAGFTDTGTPYNLSAENFLPWRSRNVRSLRSFPDGVRNCYTLGSLVSGLKYLFRATFLYGNYDGLNKRPASFDLYIGVNFWTAVNISWWGLDQDNRVTVEAIVVVPHDLVQVCLVNTGGGTPFISGLELRPLKMSLYPQATAELGLFLLRRRNFAAINGTIIRFPDDPYDRLWYPRSDATMWAEMTTTERVDDVDGDEFEAPMAVLQTAIKPLNASGSIRFGWEVAPELNNVSPGPGYLAVLHLVELELLGGDALRQFNISVNHDESWVPGYTPPGYLRRAYVYNKFTNPSHSSYIVTIKATANSTLRPIISAYELFSIITTTNIGTESQDATAVMAIKAKYGVRKNWMGDPCFPKTMAWDGLNCSYAAANPPRITSINLSFSGLNSDISSSFAHLKALQYLDLSNNNLTGSIPDALSQLPSLTVIDLSGNQLSGSIPSGLLKRIQDGFLVLRHGNNPNLCTDRNSCQLAAKRKSKLAIYVSVPILVIVLIVSVSLLVLFFLRRRNQQQGSMKNRIAVKPQNEEAVSTSYGGDDDSLRLVENRRFTYKELERITNGFDRVLGEGGFGRVYDGFLEDGTQVAVKLRSHSSNQGVKEFLAEAQILTRIHHKNLVSMIGYCKDREYMALVYEYMAQGTLREHIAASGRNGGCLPWRQRLKNALESAQGLEYLHTGCNPPLIHRDVKATNILLNARLEAKIADFGLTKAFDYHNNTHLFTNTLAFTPGYVDPEYQATMQPTTKSDVYSFGVVLLELVTGKPAILSDPEPTSIIQWARQRLARGNMEGVVDARMQGGYDINGVWKVAEIALKCTAQGSAQRPTMADVVAQLHECVELEEGRAPSFHTGGSSGDDNYNAYASAQSTDVSSNTAFETELRIPTLAADPGPTAR</sequence>